<name>A0A8J5MT35_HOMAM</name>
<evidence type="ECO:0000313" key="2">
    <source>
        <dbReference type="Proteomes" id="UP000747542"/>
    </source>
</evidence>
<comment type="caution">
    <text evidence="1">The sequence shown here is derived from an EMBL/GenBank/DDBJ whole genome shotgun (WGS) entry which is preliminary data.</text>
</comment>
<reference evidence="1" key="1">
    <citation type="journal article" date="2021" name="Sci. Adv.">
        <title>The American lobster genome reveals insights on longevity, neural, and immune adaptations.</title>
        <authorList>
            <person name="Polinski J.M."/>
            <person name="Zimin A.V."/>
            <person name="Clark K.F."/>
            <person name="Kohn A.B."/>
            <person name="Sadowski N."/>
            <person name="Timp W."/>
            <person name="Ptitsyn A."/>
            <person name="Khanna P."/>
            <person name="Romanova D.Y."/>
            <person name="Williams P."/>
            <person name="Greenwood S.J."/>
            <person name="Moroz L.L."/>
            <person name="Walt D.R."/>
            <person name="Bodnar A.G."/>
        </authorList>
    </citation>
    <scope>NUCLEOTIDE SEQUENCE</scope>
    <source>
        <strain evidence="1">GMGI-L3</strain>
    </source>
</reference>
<evidence type="ECO:0000313" key="1">
    <source>
        <dbReference type="EMBL" id="KAG7163220.1"/>
    </source>
</evidence>
<proteinExistence type="predicted"/>
<dbReference type="EMBL" id="JAHLQT010026502">
    <property type="protein sequence ID" value="KAG7163220.1"/>
    <property type="molecule type" value="Genomic_DNA"/>
</dbReference>
<dbReference type="AlphaFoldDB" id="A0A8J5MT35"/>
<dbReference type="Proteomes" id="UP000747542">
    <property type="component" value="Unassembled WGS sequence"/>
</dbReference>
<protein>
    <submittedName>
        <fullName evidence="1">Tigger transposable element-derived protein 1-like 104</fullName>
    </submittedName>
</protein>
<gene>
    <name evidence="1" type="primary">TIGD1-L104</name>
    <name evidence="1" type="ORF">Hamer_G002311</name>
</gene>
<sequence length="201" mass="22492">MNATEEGDDKASVLQFWKSFNIKHAIDIIVEAWGDVSKDCLSGVWRKLLPDLIHDFTGFDASEELPKIKENCVSLAKQVGFAEVEGADVEELLESHCEDLSTADLQQLVATGEIEDAENDEGQDAKPRELPTSLLSSILREVDKQLQILEDNDYNADRSRIAVCGVQSFLAPYEQLLCERRKTTKQQTLDVFFTSTPQEAV</sequence>
<organism evidence="1 2">
    <name type="scientific">Homarus americanus</name>
    <name type="common">American lobster</name>
    <dbReference type="NCBI Taxonomy" id="6706"/>
    <lineage>
        <taxon>Eukaryota</taxon>
        <taxon>Metazoa</taxon>
        <taxon>Ecdysozoa</taxon>
        <taxon>Arthropoda</taxon>
        <taxon>Crustacea</taxon>
        <taxon>Multicrustacea</taxon>
        <taxon>Malacostraca</taxon>
        <taxon>Eumalacostraca</taxon>
        <taxon>Eucarida</taxon>
        <taxon>Decapoda</taxon>
        <taxon>Pleocyemata</taxon>
        <taxon>Astacidea</taxon>
        <taxon>Nephropoidea</taxon>
        <taxon>Nephropidae</taxon>
        <taxon>Homarus</taxon>
    </lineage>
</organism>
<keyword evidence="2" id="KW-1185">Reference proteome</keyword>
<accession>A0A8J5MT35</accession>